<comment type="subcellular location">
    <subcellularLocation>
        <location evidence="1">Cell membrane</location>
    </subcellularLocation>
</comment>
<proteinExistence type="predicted"/>
<dbReference type="InterPro" id="IPR017900">
    <property type="entry name" value="4Fe4S_Fe_S_CS"/>
</dbReference>
<sequence length="421" mass="45472">MSATLQTASGRRSKRLALVSRIIRWVTLGSFLAFVLSATALHTLGYVGPSIHAICPYGGLESMLSLIAVGTFLKRIVIGTFVLFGTTVVLALVLRRSFCGQICAFGGLQEFFGKLGAKLFKKRLVMPKKLDAVLRYLKYVVLAVTVAMAWITGELWITPYDPFNALGHLADFNALTTSYLIGFIVLIITLLGSLVYDRFFCKYLCPAGAMYGLIGQASPYTVRIEESACIHCGKCSRVCPMNIDVMNAKNGRVTSPECINCNECVTACPVQGAIHTGFSKKARIHPLVATLLALTLFLAPIGIAAATGNMQLLPNKYEGLTWGTLAEGAENGGEGGEGREAEEGFVEEEEEEDYTAINGYAPSDLRGSYTLSQTADLLGMSMDELYSRLGLPGDYPSSTTLRDAAADMGLGLSDFKHQLFD</sequence>
<feature type="domain" description="4Fe-4S ferredoxin-type" evidence="5">
    <location>
        <begin position="220"/>
        <end position="249"/>
    </location>
</feature>
<dbReference type="PROSITE" id="PS51379">
    <property type="entry name" value="4FE4S_FER_2"/>
    <property type="match status" value="2"/>
</dbReference>
<feature type="domain" description="4Fe-4S ferredoxin-type" evidence="5">
    <location>
        <begin position="250"/>
        <end position="279"/>
    </location>
</feature>
<dbReference type="PANTHER" id="PTHR30224:SF4">
    <property type="entry name" value="ELECTRON TRANSPORT PROTEIN YCCM-RELATED"/>
    <property type="match status" value="1"/>
</dbReference>
<evidence type="ECO:0000256" key="3">
    <source>
        <dbReference type="ARBA" id="ARBA00023136"/>
    </source>
</evidence>
<dbReference type="PROSITE" id="PS00198">
    <property type="entry name" value="4FE4S_FER_1"/>
    <property type="match status" value="1"/>
</dbReference>
<feature type="transmembrane region" description="Helical" evidence="4">
    <location>
        <begin position="136"/>
        <end position="157"/>
    </location>
</feature>
<dbReference type="Gene3D" id="3.30.70.20">
    <property type="match status" value="1"/>
</dbReference>
<evidence type="ECO:0000259" key="5">
    <source>
        <dbReference type="PROSITE" id="PS51379"/>
    </source>
</evidence>
<feature type="transmembrane region" description="Helical" evidence="4">
    <location>
        <begin position="22"/>
        <end position="41"/>
    </location>
</feature>
<dbReference type="Pfam" id="PF12801">
    <property type="entry name" value="Fer4_5"/>
    <property type="match status" value="2"/>
</dbReference>
<name>A0A645A710_9ZZZZ</name>
<keyword evidence="2" id="KW-1003">Cell membrane</keyword>
<dbReference type="EMBL" id="VSSQ01011361">
    <property type="protein sequence ID" value="MPM46653.1"/>
    <property type="molecule type" value="Genomic_DNA"/>
</dbReference>
<feature type="transmembrane region" description="Helical" evidence="4">
    <location>
        <begin position="177"/>
        <end position="196"/>
    </location>
</feature>
<dbReference type="SUPFAM" id="SSF54862">
    <property type="entry name" value="4Fe-4S ferredoxins"/>
    <property type="match status" value="1"/>
</dbReference>
<comment type="caution">
    <text evidence="6">The sequence shown here is derived from an EMBL/GenBank/DDBJ whole genome shotgun (WGS) entry which is preliminary data.</text>
</comment>
<dbReference type="InterPro" id="IPR052378">
    <property type="entry name" value="NosR_regulator"/>
</dbReference>
<reference evidence="6" key="1">
    <citation type="submission" date="2019-08" db="EMBL/GenBank/DDBJ databases">
        <authorList>
            <person name="Kucharzyk K."/>
            <person name="Murdoch R.W."/>
            <person name="Higgins S."/>
            <person name="Loffler F."/>
        </authorList>
    </citation>
    <scope>NUCLEOTIDE SEQUENCE</scope>
</reference>
<evidence type="ECO:0000256" key="4">
    <source>
        <dbReference type="SAM" id="Phobius"/>
    </source>
</evidence>
<dbReference type="Pfam" id="PF13237">
    <property type="entry name" value="Fer4_10"/>
    <property type="match status" value="1"/>
</dbReference>
<dbReference type="AlphaFoldDB" id="A0A645A710"/>
<evidence type="ECO:0000256" key="2">
    <source>
        <dbReference type="ARBA" id="ARBA00022475"/>
    </source>
</evidence>
<dbReference type="GO" id="GO:0005886">
    <property type="term" value="C:plasma membrane"/>
    <property type="evidence" value="ECO:0007669"/>
    <property type="project" value="UniProtKB-SubCell"/>
</dbReference>
<protein>
    <recommendedName>
        <fullName evidence="5">4Fe-4S ferredoxin-type domain-containing protein</fullName>
    </recommendedName>
</protein>
<dbReference type="InterPro" id="IPR017896">
    <property type="entry name" value="4Fe4S_Fe-S-bd"/>
</dbReference>
<feature type="transmembrane region" description="Helical" evidence="4">
    <location>
        <begin position="287"/>
        <end position="306"/>
    </location>
</feature>
<keyword evidence="3 4" id="KW-0472">Membrane</keyword>
<keyword evidence="4" id="KW-0812">Transmembrane</keyword>
<gene>
    <name evidence="6" type="ORF">SDC9_93358</name>
</gene>
<organism evidence="6">
    <name type="scientific">bioreactor metagenome</name>
    <dbReference type="NCBI Taxonomy" id="1076179"/>
    <lineage>
        <taxon>unclassified sequences</taxon>
        <taxon>metagenomes</taxon>
        <taxon>ecological metagenomes</taxon>
    </lineage>
</organism>
<accession>A0A645A710</accession>
<keyword evidence="4" id="KW-1133">Transmembrane helix</keyword>
<evidence type="ECO:0000313" key="6">
    <source>
        <dbReference type="EMBL" id="MPM46653.1"/>
    </source>
</evidence>
<evidence type="ECO:0000256" key="1">
    <source>
        <dbReference type="ARBA" id="ARBA00004236"/>
    </source>
</evidence>
<dbReference type="PANTHER" id="PTHR30224">
    <property type="entry name" value="ELECTRON TRANSPORT PROTEIN"/>
    <property type="match status" value="1"/>
</dbReference>
<feature type="transmembrane region" description="Helical" evidence="4">
    <location>
        <begin position="72"/>
        <end position="94"/>
    </location>
</feature>